<dbReference type="Proteomes" id="UP000251889">
    <property type="component" value="Unassembled WGS sequence"/>
</dbReference>
<evidence type="ECO:0000259" key="1">
    <source>
        <dbReference type="Pfam" id="PF01965"/>
    </source>
</evidence>
<dbReference type="EMBL" id="QMFY01000011">
    <property type="protein sequence ID" value="RAV99428.1"/>
    <property type="molecule type" value="Genomic_DNA"/>
</dbReference>
<dbReference type="GO" id="GO:0006355">
    <property type="term" value="P:regulation of DNA-templated transcription"/>
    <property type="evidence" value="ECO:0007669"/>
    <property type="project" value="TreeGrafter"/>
</dbReference>
<sequence>MKTVALVVFDNFTDIDLFLPWDLFNRVRLRDKQWEVKILGTAPRHQSQTGLFVDTHGSIEEANTADVVFFTSGAGTRKLMRDESYLTRFKLNPEKQVICSMCSGSLLLAGMGLLNDISATTYPTAVEALKSFGVEVEEKPLVTHGNIATAAGCLAALDLISWVLEKTAGANIKDDVMASVQPVGKGLECIY</sequence>
<name>A0A364Y0Z9_9BACT</name>
<dbReference type="InterPro" id="IPR002818">
    <property type="entry name" value="DJ-1/PfpI"/>
</dbReference>
<gene>
    <name evidence="2" type="ORF">DQQ10_19610</name>
</gene>
<feature type="domain" description="DJ-1/PfpI" evidence="1">
    <location>
        <begin position="2"/>
        <end position="165"/>
    </location>
</feature>
<proteinExistence type="predicted"/>
<dbReference type="SUPFAM" id="SSF52317">
    <property type="entry name" value="Class I glutamine amidotransferase-like"/>
    <property type="match status" value="1"/>
</dbReference>
<dbReference type="PANTHER" id="PTHR43130">
    <property type="entry name" value="ARAC-FAMILY TRANSCRIPTIONAL REGULATOR"/>
    <property type="match status" value="1"/>
</dbReference>
<dbReference type="Gene3D" id="3.40.50.880">
    <property type="match status" value="1"/>
</dbReference>
<keyword evidence="3" id="KW-1185">Reference proteome</keyword>
<evidence type="ECO:0000313" key="3">
    <source>
        <dbReference type="Proteomes" id="UP000251889"/>
    </source>
</evidence>
<dbReference type="RefSeq" id="WP_112748617.1">
    <property type="nucleotide sequence ID" value="NZ_QMFY01000011.1"/>
</dbReference>
<protein>
    <submittedName>
        <fullName evidence="2">Thiamine biosynthesis protein ThiJ</fullName>
    </submittedName>
</protein>
<dbReference type="Pfam" id="PF01965">
    <property type="entry name" value="DJ-1_PfpI"/>
    <property type="match status" value="1"/>
</dbReference>
<comment type="caution">
    <text evidence="2">The sequence shown here is derived from an EMBL/GenBank/DDBJ whole genome shotgun (WGS) entry which is preliminary data.</text>
</comment>
<dbReference type="InterPro" id="IPR052158">
    <property type="entry name" value="INH-QAR"/>
</dbReference>
<dbReference type="InterPro" id="IPR029062">
    <property type="entry name" value="Class_I_gatase-like"/>
</dbReference>
<reference evidence="2 3" key="1">
    <citation type="submission" date="2018-06" db="EMBL/GenBank/DDBJ databases">
        <title>Chryseolinea flavus sp. nov., a member of the phylum Bacteroidetes isolated from soil.</title>
        <authorList>
            <person name="Li Y."/>
            <person name="Wang J."/>
        </authorList>
    </citation>
    <scope>NUCLEOTIDE SEQUENCE [LARGE SCALE GENOMIC DNA]</scope>
    <source>
        <strain evidence="2 3">SDU1-6</strain>
    </source>
</reference>
<accession>A0A364Y0Z9</accession>
<evidence type="ECO:0000313" key="2">
    <source>
        <dbReference type="EMBL" id="RAV99428.1"/>
    </source>
</evidence>
<dbReference type="AlphaFoldDB" id="A0A364Y0Z9"/>
<dbReference type="PANTHER" id="PTHR43130:SF2">
    <property type="entry name" value="DJ-1_PFPI DOMAIN-CONTAINING PROTEIN"/>
    <property type="match status" value="1"/>
</dbReference>
<dbReference type="OrthoDB" id="6382410at2"/>
<organism evidence="2 3">
    <name type="scientific">Pseudochryseolinea flava</name>
    <dbReference type="NCBI Taxonomy" id="2059302"/>
    <lineage>
        <taxon>Bacteria</taxon>
        <taxon>Pseudomonadati</taxon>
        <taxon>Bacteroidota</taxon>
        <taxon>Cytophagia</taxon>
        <taxon>Cytophagales</taxon>
        <taxon>Fulvivirgaceae</taxon>
        <taxon>Pseudochryseolinea</taxon>
    </lineage>
</organism>